<name>A0A9X1Y1R0_9BACL</name>
<accession>A0A9X1Y1R0</accession>
<dbReference type="EMBL" id="JALPRK010000029">
    <property type="protein sequence ID" value="MCK8489780.1"/>
    <property type="molecule type" value="Genomic_DNA"/>
</dbReference>
<keyword evidence="1" id="KW-0472">Membrane</keyword>
<dbReference type="InterPro" id="IPR054198">
    <property type="entry name" value="DUF6903"/>
</dbReference>
<protein>
    <submittedName>
        <fullName evidence="2">Uncharacterized protein</fullName>
    </submittedName>
</protein>
<reference evidence="2" key="1">
    <citation type="submission" date="2022-04" db="EMBL/GenBank/DDBJ databases">
        <authorList>
            <person name="Seo M.-J."/>
        </authorList>
    </citation>
    <scope>NUCLEOTIDE SEQUENCE</scope>
    <source>
        <strain evidence="2">MBLB2552</strain>
    </source>
</reference>
<keyword evidence="1" id="KW-1133">Transmembrane helix</keyword>
<dbReference type="Proteomes" id="UP001139534">
    <property type="component" value="Unassembled WGS sequence"/>
</dbReference>
<sequence>MKVILLRLLGLIVCICLVVYGHSQGTSYTNLGLMIVGLAGLLGLLYEYNRKYQ</sequence>
<keyword evidence="3" id="KW-1185">Reference proteome</keyword>
<gene>
    <name evidence="2" type="ORF">M0651_21655</name>
</gene>
<dbReference type="Pfam" id="PF21844">
    <property type="entry name" value="DUF6903"/>
    <property type="match status" value="1"/>
</dbReference>
<proteinExistence type="predicted"/>
<evidence type="ECO:0000256" key="1">
    <source>
        <dbReference type="SAM" id="Phobius"/>
    </source>
</evidence>
<evidence type="ECO:0000313" key="3">
    <source>
        <dbReference type="Proteomes" id="UP001139534"/>
    </source>
</evidence>
<dbReference type="AlphaFoldDB" id="A0A9X1Y1R0"/>
<comment type="caution">
    <text evidence="2">The sequence shown here is derived from an EMBL/GenBank/DDBJ whole genome shotgun (WGS) entry which is preliminary data.</text>
</comment>
<feature type="transmembrane region" description="Helical" evidence="1">
    <location>
        <begin position="31"/>
        <end position="48"/>
    </location>
</feature>
<keyword evidence="1" id="KW-0812">Transmembrane</keyword>
<dbReference type="RefSeq" id="WP_248553765.1">
    <property type="nucleotide sequence ID" value="NZ_JALPRK010000029.1"/>
</dbReference>
<organism evidence="2 3">
    <name type="scientific">Paenibacillus mellifer</name>
    <dbReference type="NCBI Taxonomy" id="2937794"/>
    <lineage>
        <taxon>Bacteria</taxon>
        <taxon>Bacillati</taxon>
        <taxon>Bacillota</taxon>
        <taxon>Bacilli</taxon>
        <taxon>Bacillales</taxon>
        <taxon>Paenibacillaceae</taxon>
        <taxon>Paenibacillus</taxon>
    </lineage>
</organism>
<evidence type="ECO:0000313" key="2">
    <source>
        <dbReference type="EMBL" id="MCK8489780.1"/>
    </source>
</evidence>